<accession>A0A061RQ49</accession>
<dbReference type="EMBL" id="GBEZ01013142">
    <property type="protein sequence ID" value="JAC72815.1"/>
    <property type="molecule type" value="Transcribed_RNA"/>
</dbReference>
<gene>
    <name evidence="1" type="ORF">TSPGSL018_30413</name>
</gene>
<feature type="non-terminal residue" evidence="1">
    <location>
        <position position="1"/>
    </location>
</feature>
<proteinExistence type="predicted"/>
<sequence>HGHLAPQRGLWAAAVPDALRGILQRPLPIPSIRQCCNTSAGSGAIAAAF</sequence>
<evidence type="ECO:0000313" key="1">
    <source>
        <dbReference type="EMBL" id="JAC72815.1"/>
    </source>
</evidence>
<name>A0A061RQ49_9CHLO</name>
<dbReference type="AlphaFoldDB" id="A0A061RQ49"/>
<protein>
    <submittedName>
        <fullName evidence="1">Uncharacterized protein</fullName>
    </submittedName>
</protein>
<organism evidence="1">
    <name type="scientific">Tetraselmis sp. GSL018</name>
    <dbReference type="NCBI Taxonomy" id="582737"/>
    <lineage>
        <taxon>Eukaryota</taxon>
        <taxon>Viridiplantae</taxon>
        <taxon>Chlorophyta</taxon>
        <taxon>core chlorophytes</taxon>
        <taxon>Chlorodendrophyceae</taxon>
        <taxon>Chlorodendrales</taxon>
        <taxon>Chlorodendraceae</taxon>
        <taxon>Tetraselmis</taxon>
    </lineage>
</organism>
<reference evidence="1" key="1">
    <citation type="submission" date="2014-05" db="EMBL/GenBank/DDBJ databases">
        <title>The transcriptome of the halophilic microalga Tetraselmis sp. GSL018 isolated from the Great Salt Lake, Utah.</title>
        <authorList>
            <person name="Jinkerson R.E."/>
            <person name="D'Adamo S."/>
            <person name="Posewitz M.C."/>
        </authorList>
    </citation>
    <scope>NUCLEOTIDE SEQUENCE</scope>
    <source>
        <strain evidence="1">GSL018</strain>
    </source>
</reference>